<dbReference type="STRING" id="1562698.DESAMIL20_917"/>
<comment type="caution">
    <text evidence="2">The sequence shown here is derived from an EMBL/GenBank/DDBJ whole genome shotgun (WGS) entry which is preliminary data.</text>
</comment>
<dbReference type="AlphaFoldDB" id="A0A1X4XV12"/>
<dbReference type="RefSeq" id="WP_086033624.1">
    <property type="nucleotide sequence ID" value="NZ_MDSU01000018.1"/>
</dbReference>
<organism evidence="2 3">
    <name type="scientific">Desulfurella amilsii</name>
    <dbReference type="NCBI Taxonomy" id="1562698"/>
    <lineage>
        <taxon>Bacteria</taxon>
        <taxon>Pseudomonadati</taxon>
        <taxon>Campylobacterota</taxon>
        <taxon>Desulfurellia</taxon>
        <taxon>Desulfurellales</taxon>
        <taxon>Desulfurellaceae</taxon>
        <taxon>Desulfurella</taxon>
    </lineage>
</organism>
<proteinExistence type="predicted"/>
<evidence type="ECO:0000313" key="2">
    <source>
        <dbReference type="EMBL" id="OSS41364.1"/>
    </source>
</evidence>
<dbReference type="InterPro" id="IPR035985">
    <property type="entry name" value="Ubiquitin-activating_enz"/>
</dbReference>
<evidence type="ECO:0000259" key="1">
    <source>
        <dbReference type="Pfam" id="PF00899"/>
    </source>
</evidence>
<dbReference type="PANTHER" id="PTHR10953">
    <property type="entry name" value="UBIQUITIN-ACTIVATING ENZYME E1"/>
    <property type="match status" value="1"/>
</dbReference>
<dbReference type="GO" id="GO:0008641">
    <property type="term" value="F:ubiquitin-like modifier activating enzyme activity"/>
    <property type="evidence" value="ECO:0007669"/>
    <property type="project" value="InterPro"/>
</dbReference>
<dbReference type="GO" id="GO:0005737">
    <property type="term" value="C:cytoplasm"/>
    <property type="evidence" value="ECO:0007669"/>
    <property type="project" value="TreeGrafter"/>
</dbReference>
<name>A0A1X4XV12_9BACT</name>
<dbReference type="Proteomes" id="UP000194141">
    <property type="component" value="Unassembled WGS sequence"/>
</dbReference>
<reference evidence="2 3" key="1">
    <citation type="journal article" date="2017" name="Front. Microbiol.">
        <title>Genome Sequence of Desulfurella amilsii Strain TR1 and Comparative Genomics of Desulfurellaceae Family.</title>
        <authorList>
            <person name="Florentino A.P."/>
            <person name="Stams A.J."/>
            <person name="Sanchez-Andrea I."/>
        </authorList>
    </citation>
    <scope>NUCLEOTIDE SEQUENCE [LARGE SCALE GENOMIC DNA]</scope>
    <source>
        <strain evidence="2 3">TR1</strain>
    </source>
</reference>
<gene>
    <name evidence="2" type="ORF">DESAMIL20_917</name>
</gene>
<dbReference type="OrthoDB" id="9804286at2"/>
<dbReference type="EMBL" id="MDSU01000018">
    <property type="protein sequence ID" value="OSS41364.1"/>
    <property type="molecule type" value="Genomic_DNA"/>
</dbReference>
<dbReference type="InterPro" id="IPR000594">
    <property type="entry name" value="ThiF_NAD_FAD-bd"/>
</dbReference>
<dbReference type="PROSITE" id="PS51257">
    <property type="entry name" value="PROKAR_LIPOPROTEIN"/>
    <property type="match status" value="1"/>
</dbReference>
<dbReference type="GO" id="GO:0016779">
    <property type="term" value="F:nucleotidyltransferase activity"/>
    <property type="evidence" value="ECO:0007669"/>
    <property type="project" value="TreeGrafter"/>
</dbReference>
<evidence type="ECO:0000313" key="3">
    <source>
        <dbReference type="Proteomes" id="UP000194141"/>
    </source>
</evidence>
<sequence length="216" mass="24262">MSFFDRQIPILGHKCQEKIEKAKVFVGGVGGLGCIVSEMLVRVGIEKLYIADFDSVSQTNIHRQFLYTEQDIGKPKNLTAKAKLESIGTHCQVEAFGLIDENFELPYVDVVVDCFDNKHSKNLLSRLACQNHTYFVHAGVFGYFGQIATLKDKKLEEIFSFGEQKNYIIPQTVGIVASLQAMETIKLICSFQSNLLNKILSIDLLNYSLDTITLND</sequence>
<keyword evidence="3" id="KW-1185">Reference proteome</keyword>
<dbReference type="InterPro" id="IPR045886">
    <property type="entry name" value="ThiF/MoeB/HesA"/>
</dbReference>
<dbReference type="Gene3D" id="3.40.50.720">
    <property type="entry name" value="NAD(P)-binding Rossmann-like Domain"/>
    <property type="match status" value="1"/>
</dbReference>
<dbReference type="GO" id="GO:0004792">
    <property type="term" value="F:thiosulfate-cyanide sulfurtransferase activity"/>
    <property type="evidence" value="ECO:0007669"/>
    <property type="project" value="TreeGrafter"/>
</dbReference>
<accession>A0A1X4XV12</accession>
<dbReference type="PANTHER" id="PTHR10953:SF102">
    <property type="entry name" value="ADENYLYLTRANSFERASE AND SULFURTRANSFERASE MOCS3"/>
    <property type="match status" value="1"/>
</dbReference>
<feature type="domain" description="THIF-type NAD/FAD binding fold" evidence="1">
    <location>
        <begin position="5"/>
        <end position="214"/>
    </location>
</feature>
<dbReference type="SUPFAM" id="SSF69572">
    <property type="entry name" value="Activating enzymes of the ubiquitin-like proteins"/>
    <property type="match status" value="1"/>
</dbReference>
<dbReference type="Pfam" id="PF00899">
    <property type="entry name" value="ThiF"/>
    <property type="match status" value="1"/>
</dbReference>
<protein>
    <submittedName>
        <fullName evidence="2">Dinucleotide-utilizing enzymes involved in molybdopterin and thiamine biosynthesis family 2</fullName>
    </submittedName>
</protein>